<protein>
    <submittedName>
        <fullName evidence="1">Uncharacterized protein</fullName>
    </submittedName>
</protein>
<evidence type="ECO:0000313" key="2">
    <source>
        <dbReference type="Proteomes" id="UP000028980"/>
    </source>
</evidence>
<reference evidence="1 2" key="1">
    <citation type="journal article" date="2014" name="Genome Announc.">
        <title>Draft Genome Sequences of Marine Flavobacterium Nonlabens Strains NR17, NR24, NR27, NR32, NR33, and Ara13.</title>
        <authorList>
            <person name="Nakanishi M."/>
            <person name="Meirelles P."/>
            <person name="Suzuki R."/>
            <person name="Takatani N."/>
            <person name="Mino S."/>
            <person name="Suda W."/>
            <person name="Oshima K."/>
            <person name="Hattori M."/>
            <person name="Ohkuma M."/>
            <person name="Hosokawa M."/>
            <person name="Miyashita K."/>
            <person name="Thompson F.L."/>
            <person name="Niwa A."/>
            <person name="Sawabe T."/>
            <person name="Sawabe T."/>
        </authorList>
    </citation>
    <scope>NUCLEOTIDE SEQUENCE [LARGE SCALE GENOMIC DNA]</scope>
    <source>
        <strain evidence="2">JCM19296</strain>
    </source>
</reference>
<organism evidence="1 2">
    <name type="scientific">Nonlabens ulvanivorans</name>
    <name type="common">Persicivirga ulvanivorans</name>
    <dbReference type="NCBI Taxonomy" id="906888"/>
    <lineage>
        <taxon>Bacteria</taxon>
        <taxon>Pseudomonadati</taxon>
        <taxon>Bacteroidota</taxon>
        <taxon>Flavobacteriia</taxon>
        <taxon>Flavobacteriales</taxon>
        <taxon>Flavobacteriaceae</taxon>
        <taxon>Nonlabens</taxon>
    </lineage>
</organism>
<proteinExistence type="predicted"/>
<evidence type="ECO:0000313" key="1">
    <source>
        <dbReference type="EMBL" id="GAK76207.1"/>
    </source>
</evidence>
<comment type="caution">
    <text evidence="1">The sequence shown here is derived from an EMBL/GenBank/DDBJ whole genome shotgun (WGS) entry which is preliminary data.</text>
</comment>
<dbReference type="AlphaFoldDB" id="A0A081DBB1"/>
<accession>A0A081DBB1</accession>
<sequence length="45" mass="4960">MMEHIMMGAAGDNVYGIDLPITNSLTQYYIYAENNNIGGIFTSKS</sequence>
<dbReference type="EMBL" id="BBLG01000003">
    <property type="protein sequence ID" value="GAK76207.1"/>
    <property type="molecule type" value="Genomic_DNA"/>
</dbReference>
<gene>
    <name evidence="1" type="ORF">JCM19296_1804</name>
</gene>
<dbReference type="Proteomes" id="UP000028980">
    <property type="component" value="Unassembled WGS sequence"/>
</dbReference>
<name>A0A081DBB1_NONUL</name>